<dbReference type="EMBL" id="FUXB01000013">
    <property type="protein sequence ID" value="SKA14054.1"/>
    <property type="molecule type" value="Genomic_DNA"/>
</dbReference>
<gene>
    <name evidence="1" type="ORF">SAMN02745782_02567</name>
</gene>
<dbReference type="GeneID" id="70584752"/>
<dbReference type="Proteomes" id="UP000190834">
    <property type="component" value="Unassembled WGS sequence"/>
</dbReference>
<dbReference type="PROSITE" id="PS51257">
    <property type="entry name" value="PROKAR_LIPOPROTEIN"/>
    <property type="match status" value="1"/>
</dbReference>
<sequence length="521" mass="59087">MHKYLISSAIALTLFGCGGGESGGSSSTPSPTVKYYNVSFFDLDNVAENDQNSCQIFGYNDDKTRKVIAYRSVPENNYKIVIHDKNGNFVRRYTNQTETNGLGSTFRFKQSDVPADGYISFSYSEGRDHFISTFSKSLILETFSIYAKNKNNNINCLVTSTNHLNPQEKEYSAFIESPDWTDNNFFYSINKLNQDFLGFSSCSDNHSSCSGEKVTAISPTKKPVMLTAYKRKISEVKNLFAFEFAQTNNLSATNTIGNSSQKIKLHNIENLDNSWNPPIDVDISLAQLFVDGRKFNAPNAYLWQPLTTDVNSTYSYSELIEPSNYYLNLQGKESTISEPHYWAFRHVAQGTNEIASHLSAEGVLNSLPSPQYPNLDDCYVHSGLQCIQISSTPQIDDTILRVSIDAELTVTTGLPQFIKQTFYTPYHMELPVMKFDDITLDQQIKAIEKSSISWIKTESSSIIDTFLYQYQNLYKRTISSELIDPLVDNIPLLKNISAQLEHDDLLKRQPYTWVWLEENND</sequence>
<name>A0A1T4RDF2_VIBCI</name>
<protein>
    <recommendedName>
        <fullName evidence="3">Lipoprotein</fullName>
    </recommendedName>
</protein>
<dbReference type="RefSeq" id="WP_078926938.1">
    <property type="nucleotide sequence ID" value="NZ_FUXB01000013.1"/>
</dbReference>
<organism evidence="1 2">
    <name type="scientific">Vibrio cincinnatiensis DSM 19608</name>
    <dbReference type="NCBI Taxonomy" id="1123491"/>
    <lineage>
        <taxon>Bacteria</taxon>
        <taxon>Pseudomonadati</taxon>
        <taxon>Pseudomonadota</taxon>
        <taxon>Gammaproteobacteria</taxon>
        <taxon>Vibrionales</taxon>
        <taxon>Vibrionaceae</taxon>
        <taxon>Vibrio</taxon>
    </lineage>
</organism>
<keyword evidence="2" id="KW-1185">Reference proteome</keyword>
<evidence type="ECO:0008006" key="3">
    <source>
        <dbReference type="Google" id="ProtNLM"/>
    </source>
</evidence>
<dbReference type="STRING" id="1123491.SAMN02745782_02567"/>
<dbReference type="OrthoDB" id="5906341at2"/>
<accession>A0A1T4RDF2</accession>
<evidence type="ECO:0000313" key="1">
    <source>
        <dbReference type="EMBL" id="SKA14054.1"/>
    </source>
</evidence>
<reference evidence="2" key="1">
    <citation type="submission" date="2017-02" db="EMBL/GenBank/DDBJ databases">
        <authorList>
            <person name="Varghese N."/>
            <person name="Submissions S."/>
        </authorList>
    </citation>
    <scope>NUCLEOTIDE SEQUENCE [LARGE SCALE GENOMIC DNA]</scope>
    <source>
        <strain evidence="2">DSM 19608</strain>
    </source>
</reference>
<dbReference type="AlphaFoldDB" id="A0A1T4RDF2"/>
<proteinExistence type="predicted"/>
<evidence type="ECO:0000313" key="2">
    <source>
        <dbReference type="Proteomes" id="UP000190834"/>
    </source>
</evidence>